<proteinExistence type="predicted"/>
<dbReference type="AlphaFoldDB" id="A0A0H3AIC5"/>
<dbReference type="eggNOG" id="COG4387">
    <property type="taxonomic scope" value="Bacteria"/>
</dbReference>
<dbReference type="EMBL" id="CP000627">
    <property type="protein sequence ID" value="ABQ20196.1"/>
    <property type="molecule type" value="Genomic_DNA"/>
</dbReference>
<dbReference type="KEGG" id="vco:VC0395_A0684"/>
<dbReference type="Proteomes" id="UP000000249">
    <property type="component" value="Chromosome 1"/>
</dbReference>
<evidence type="ECO:0008006" key="4">
    <source>
        <dbReference type="Google" id="ProtNLM"/>
    </source>
</evidence>
<reference evidence="1 3" key="1">
    <citation type="submission" date="2007-03" db="EMBL/GenBank/DDBJ databases">
        <authorList>
            <person name="Heidelberg J."/>
        </authorList>
    </citation>
    <scope>NUCLEOTIDE SEQUENCE [LARGE SCALE GENOMIC DNA]</scope>
    <source>
        <strain evidence="3">ATCC 39541 / Classical Ogawa 395 / O395</strain>
        <strain evidence="1">O395</strain>
    </source>
</reference>
<evidence type="ECO:0000313" key="1">
    <source>
        <dbReference type="EMBL" id="ABQ20196.1"/>
    </source>
</evidence>
<dbReference type="KEGG" id="vcr:VC395_1250"/>
<dbReference type="InterPro" id="IPR009752">
    <property type="entry name" value="Phage_Mu_GpJ"/>
</dbReference>
<dbReference type="PATRIC" id="fig|345073.21.peg.1148"/>
<evidence type="ECO:0000313" key="2">
    <source>
        <dbReference type="EMBL" id="ABQ20489.1"/>
    </source>
</evidence>
<evidence type="ECO:0000313" key="3">
    <source>
        <dbReference type="Proteomes" id="UP000000249"/>
    </source>
</evidence>
<dbReference type="KEGG" id="vco:VC0395_A0753"/>
<dbReference type="RefSeq" id="WP_001029276.1">
    <property type="nucleotide sequence ID" value="NC_009457.1"/>
</dbReference>
<name>A0A0H3AIC5_VIBC3</name>
<dbReference type="OrthoDB" id="9812088at2"/>
<protein>
    <recommendedName>
        <fullName evidence="4">DUF1320 domain-containing protein</fullName>
    </recommendedName>
</protein>
<dbReference type="KEGG" id="vcr:VC395_1181"/>
<dbReference type="Pfam" id="PF07030">
    <property type="entry name" value="Phage_Mu_Gp36"/>
    <property type="match status" value="1"/>
</dbReference>
<sequence>MAIYATKQDLIDRDEQMLWNFAINRETGELNDTYINQALEQADDEINSFLGRRYQLPLPTVPGMLNKIAIIIAFYWLADRDQQATNLLEERYKMQLETLREIASGKRELGLPTIEAPAESSVGKVELIQTNERLFTRNSLRDVL</sequence>
<gene>
    <name evidence="2" type="ordered locus">VC0395_A0684</name>
    <name evidence="1" type="ordered locus">VC0395_A0753</name>
</gene>
<organism evidence="1 3">
    <name type="scientific">Vibrio cholerae serotype O1 (strain ATCC 39541 / Classical Ogawa 395 / O395)</name>
    <dbReference type="NCBI Taxonomy" id="345073"/>
    <lineage>
        <taxon>Bacteria</taxon>
        <taxon>Pseudomonadati</taxon>
        <taxon>Pseudomonadota</taxon>
        <taxon>Gammaproteobacteria</taxon>
        <taxon>Vibrionales</taxon>
        <taxon>Vibrionaceae</taxon>
        <taxon>Vibrio</taxon>
    </lineage>
</organism>
<accession>A0A0H3AIC5</accession>
<dbReference type="EMBL" id="CP000627">
    <property type="protein sequence ID" value="ABQ20489.1"/>
    <property type="molecule type" value="Genomic_DNA"/>
</dbReference>